<proteinExistence type="inferred from homology"/>
<evidence type="ECO:0000313" key="8">
    <source>
        <dbReference type="EMBL" id="SNZ20443.1"/>
    </source>
</evidence>
<dbReference type="InterPro" id="IPR002023">
    <property type="entry name" value="NuoE-like"/>
</dbReference>
<dbReference type="RefSeq" id="WP_244580137.1">
    <property type="nucleotide sequence ID" value="NZ_OBEL01000004.1"/>
</dbReference>
<feature type="binding site" evidence="7">
    <location>
        <position position="96"/>
    </location>
    <ligand>
        <name>[2Fe-2S] cluster</name>
        <dbReference type="ChEBI" id="CHEBI:190135"/>
    </ligand>
</feature>
<evidence type="ECO:0000256" key="4">
    <source>
        <dbReference type="ARBA" id="ARBA00023004"/>
    </source>
</evidence>
<dbReference type="InterPro" id="IPR028431">
    <property type="entry name" value="NADP_DH_HndA-like"/>
</dbReference>
<dbReference type="PANTHER" id="PTHR43342">
    <property type="entry name" value="NADH-QUINONE OXIDOREDUCTASE, E SUBUNIT"/>
    <property type="match status" value="1"/>
</dbReference>
<dbReference type="Pfam" id="PF01257">
    <property type="entry name" value="2Fe-2S_thioredx"/>
    <property type="match status" value="1"/>
</dbReference>
<dbReference type="CDD" id="cd03081">
    <property type="entry name" value="TRX_Fd_NuoE_FDH_gamma"/>
    <property type="match status" value="1"/>
</dbReference>
<feature type="binding site" evidence="7">
    <location>
        <position position="140"/>
    </location>
    <ligand>
        <name>[2Fe-2S] cluster</name>
        <dbReference type="ChEBI" id="CHEBI:190135"/>
    </ligand>
</feature>
<dbReference type="AlphaFoldDB" id="A0A285PGM0"/>
<dbReference type="InterPro" id="IPR036249">
    <property type="entry name" value="Thioredoxin-like_sf"/>
</dbReference>
<dbReference type="EMBL" id="OBEL01000004">
    <property type="protein sequence ID" value="SNZ20443.1"/>
    <property type="molecule type" value="Genomic_DNA"/>
</dbReference>
<dbReference type="GO" id="GO:0051537">
    <property type="term" value="F:2 iron, 2 sulfur cluster binding"/>
    <property type="evidence" value="ECO:0007669"/>
    <property type="project" value="UniProtKB-KW"/>
</dbReference>
<evidence type="ECO:0000256" key="2">
    <source>
        <dbReference type="ARBA" id="ARBA00022714"/>
    </source>
</evidence>
<evidence type="ECO:0000256" key="3">
    <source>
        <dbReference type="ARBA" id="ARBA00022723"/>
    </source>
</evidence>
<keyword evidence="2 7" id="KW-0001">2Fe-2S</keyword>
<keyword evidence="3 7" id="KW-0479">Metal-binding</keyword>
<dbReference type="PIRSF" id="PIRSF000216">
    <property type="entry name" value="NADH_DH_24kDa"/>
    <property type="match status" value="1"/>
</dbReference>
<comment type="similarity">
    <text evidence="1">Belongs to the complex I 24 kDa subunit family.</text>
</comment>
<gene>
    <name evidence="8" type="ORF">SAMN06265368_3546</name>
</gene>
<sequence>MTPPMPAIGANPEHTDPLDAEWEARTRMICAEYGNDTANLLEILHAMQEEFGLVSPALQPVLADILNVGKAEIHGVVSFYHDFRTKPAGKVVVKLCRAEACQSVGANALIDRILSKHGMDDFGTSVSGITIEPVYCLGNCALGPSAMVNERLLGRVSDASLDASISKSMKESLS</sequence>
<dbReference type="GO" id="GO:0046872">
    <property type="term" value="F:metal ion binding"/>
    <property type="evidence" value="ECO:0007669"/>
    <property type="project" value="UniProtKB-KW"/>
</dbReference>
<evidence type="ECO:0000256" key="6">
    <source>
        <dbReference type="ARBA" id="ARBA00034078"/>
    </source>
</evidence>
<evidence type="ECO:0000256" key="5">
    <source>
        <dbReference type="ARBA" id="ARBA00023014"/>
    </source>
</evidence>
<name>A0A285PGM0_9HYPH</name>
<dbReference type="PANTHER" id="PTHR43342:SF1">
    <property type="entry name" value="BIFURCATING [FEFE] HYDROGENASE GAMMA SUBUNIT"/>
    <property type="match status" value="1"/>
</dbReference>
<organism evidence="8 9">
    <name type="scientific">Cohaesibacter gelatinilyticus</name>
    <dbReference type="NCBI Taxonomy" id="372072"/>
    <lineage>
        <taxon>Bacteria</taxon>
        <taxon>Pseudomonadati</taxon>
        <taxon>Pseudomonadota</taxon>
        <taxon>Alphaproteobacteria</taxon>
        <taxon>Hyphomicrobiales</taxon>
        <taxon>Cohaesibacteraceae</taxon>
    </lineage>
</organism>
<keyword evidence="9" id="KW-1185">Reference proteome</keyword>
<evidence type="ECO:0000256" key="7">
    <source>
        <dbReference type="PIRSR" id="PIRSR000216-1"/>
    </source>
</evidence>
<dbReference type="Gene3D" id="1.10.10.1590">
    <property type="entry name" value="NADH-quinone oxidoreductase subunit E"/>
    <property type="match status" value="1"/>
</dbReference>
<keyword evidence="5 7" id="KW-0411">Iron-sulfur</keyword>
<keyword evidence="4 7" id="KW-0408">Iron</keyword>
<evidence type="ECO:0000256" key="1">
    <source>
        <dbReference type="ARBA" id="ARBA00010643"/>
    </source>
</evidence>
<dbReference type="InterPro" id="IPR041921">
    <property type="entry name" value="NuoE_N"/>
</dbReference>
<accession>A0A285PGM0</accession>
<dbReference type="Proteomes" id="UP000219439">
    <property type="component" value="Unassembled WGS sequence"/>
</dbReference>
<comment type="cofactor">
    <cofactor evidence="7">
        <name>[2Fe-2S] cluster</name>
        <dbReference type="ChEBI" id="CHEBI:190135"/>
    </cofactor>
    <text evidence="7">Binds 1 [2Fe-2S] cluster.</text>
</comment>
<dbReference type="Gene3D" id="3.40.30.10">
    <property type="entry name" value="Glutaredoxin"/>
    <property type="match status" value="1"/>
</dbReference>
<comment type="cofactor">
    <cofactor evidence="6">
        <name>[2Fe-2S] cluster</name>
        <dbReference type="ChEBI" id="CHEBI:190135"/>
    </cofactor>
</comment>
<feature type="binding site" evidence="7">
    <location>
        <position position="136"/>
    </location>
    <ligand>
        <name>[2Fe-2S] cluster</name>
        <dbReference type="ChEBI" id="CHEBI:190135"/>
    </ligand>
</feature>
<evidence type="ECO:0000313" key="9">
    <source>
        <dbReference type="Proteomes" id="UP000219439"/>
    </source>
</evidence>
<dbReference type="SUPFAM" id="SSF52833">
    <property type="entry name" value="Thioredoxin-like"/>
    <property type="match status" value="1"/>
</dbReference>
<reference evidence="8 9" key="1">
    <citation type="submission" date="2017-09" db="EMBL/GenBank/DDBJ databases">
        <authorList>
            <person name="Ehlers B."/>
            <person name="Leendertz F.H."/>
        </authorList>
    </citation>
    <scope>NUCLEOTIDE SEQUENCE [LARGE SCALE GENOMIC DNA]</scope>
    <source>
        <strain evidence="8 9">DSM 18289</strain>
    </source>
</reference>
<dbReference type="GO" id="GO:0016491">
    <property type="term" value="F:oxidoreductase activity"/>
    <property type="evidence" value="ECO:0007669"/>
    <property type="project" value="InterPro"/>
</dbReference>
<feature type="binding site" evidence="7">
    <location>
        <position position="101"/>
    </location>
    <ligand>
        <name>[2Fe-2S] cluster</name>
        <dbReference type="ChEBI" id="CHEBI:190135"/>
    </ligand>
</feature>
<protein>
    <submittedName>
        <fullName evidence="8">Formate dehydrogenase gamma subunit</fullName>
    </submittedName>
</protein>